<sequence length="113" mass="12290">MTHDKTGADTTVTAGKDHFTITVEGEQVGVADFVDHDGQRIFHHTEVEDAFEGRGLASIMVGEALTATRDAGLRIVAVCPMVAKYIEKHPEFDDVTDPASADTERYLQQVLSS</sequence>
<accession>A0AAD1HTM1</accession>
<protein>
    <submittedName>
        <fullName evidence="2">N-acetyltransferase</fullName>
    </submittedName>
</protein>
<dbReference type="PANTHER" id="PTHR31435:SF10">
    <property type="entry name" value="BSR4717 PROTEIN"/>
    <property type="match status" value="1"/>
</dbReference>
<gene>
    <name evidence="2" type="ORF">MAIC_56080</name>
</gene>
<dbReference type="Proteomes" id="UP000467327">
    <property type="component" value="Chromosome"/>
</dbReference>
<dbReference type="InterPro" id="IPR016181">
    <property type="entry name" value="Acyl_CoA_acyltransferase"/>
</dbReference>
<keyword evidence="3" id="KW-1185">Reference proteome</keyword>
<dbReference type="InterPro" id="IPR031165">
    <property type="entry name" value="GNAT_YJDJ"/>
</dbReference>
<dbReference type="KEGG" id="maic:MAIC_56080"/>
<evidence type="ECO:0000313" key="3">
    <source>
        <dbReference type="Proteomes" id="UP000467327"/>
    </source>
</evidence>
<dbReference type="EMBL" id="AP022561">
    <property type="protein sequence ID" value="BBX10805.1"/>
    <property type="molecule type" value="Genomic_DNA"/>
</dbReference>
<proteinExistence type="predicted"/>
<dbReference type="RefSeq" id="WP_115317984.1">
    <property type="nucleotide sequence ID" value="NZ_AP022561.1"/>
</dbReference>
<dbReference type="Pfam" id="PF14542">
    <property type="entry name" value="Acetyltransf_CG"/>
    <property type="match status" value="1"/>
</dbReference>
<dbReference type="PANTHER" id="PTHR31435">
    <property type="entry name" value="PROTEIN NATD1"/>
    <property type="match status" value="1"/>
</dbReference>
<reference evidence="2 3" key="1">
    <citation type="journal article" date="2019" name="Emerg. Microbes Infect.">
        <title>Comprehensive subspecies identification of 175 nontuberculous mycobacteria species based on 7547 genomic profiles.</title>
        <authorList>
            <person name="Matsumoto Y."/>
            <person name="Kinjo T."/>
            <person name="Motooka D."/>
            <person name="Nabeya D."/>
            <person name="Jung N."/>
            <person name="Uechi K."/>
            <person name="Horii T."/>
            <person name="Iida T."/>
            <person name="Fujita J."/>
            <person name="Nakamura S."/>
        </authorList>
    </citation>
    <scope>NUCLEOTIDE SEQUENCE [LARGE SCALE GENOMIC DNA]</scope>
    <source>
        <strain evidence="2 3">JCM 6376</strain>
    </source>
</reference>
<evidence type="ECO:0000259" key="1">
    <source>
        <dbReference type="PROSITE" id="PS51729"/>
    </source>
</evidence>
<feature type="domain" description="N-acetyltransferase" evidence="1">
    <location>
        <begin position="11"/>
        <end position="97"/>
    </location>
</feature>
<dbReference type="Gene3D" id="3.40.630.30">
    <property type="match status" value="1"/>
</dbReference>
<dbReference type="AlphaFoldDB" id="A0AAD1HTM1"/>
<dbReference type="SUPFAM" id="SSF55729">
    <property type="entry name" value="Acyl-CoA N-acyltransferases (Nat)"/>
    <property type="match status" value="1"/>
</dbReference>
<dbReference type="PROSITE" id="PS51729">
    <property type="entry name" value="GNAT_YJDJ"/>
    <property type="match status" value="1"/>
</dbReference>
<dbReference type="InterPro" id="IPR045057">
    <property type="entry name" value="Gcn5-rel_NAT"/>
</dbReference>
<organism evidence="2 3">
    <name type="scientific">Mycolicibacterium aichiense</name>
    <dbReference type="NCBI Taxonomy" id="1799"/>
    <lineage>
        <taxon>Bacteria</taxon>
        <taxon>Bacillati</taxon>
        <taxon>Actinomycetota</taxon>
        <taxon>Actinomycetes</taxon>
        <taxon>Mycobacteriales</taxon>
        <taxon>Mycobacteriaceae</taxon>
        <taxon>Mycolicibacterium</taxon>
    </lineage>
</organism>
<evidence type="ECO:0000313" key="2">
    <source>
        <dbReference type="EMBL" id="BBX10805.1"/>
    </source>
</evidence>
<name>A0AAD1HTM1_9MYCO</name>